<dbReference type="NCBIfam" id="NF003613">
    <property type="entry name" value="PRK05257.3-4"/>
    <property type="match status" value="1"/>
</dbReference>
<dbReference type="HAMAP" id="MF_00212">
    <property type="entry name" value="MQO"/>
    <property type="match status" value="1"/>
</dbReference>
<keyword evidence="6 9" id="KW-0285">Flavoprotein</keyword>
<dbReference type="InterPro" id="IPR036188">
    <property type="entry name" value="FAD/NAD-bd_sf"/>
</dbReference>
<dbReference type="NCBIfam" id="NF003605">
    <property type="entry name" value="PRK05257.1-4"/>
    <property type="match status" value="1"/>
</dbReference>
<dbReference type="InterPro" id="IPR006231">
    <property type="entry name" value="MQO"/>
</dbReference>
<evidence type="ECO:0000313" key="11">
    <source>
        <dbReference type="EMBL" id="VVM71828.1"/>
    </source>
</evidence>
<organism evidence="11">
    <name type="scientific">Pseudomonas fluorescens</name>
    <dbReference type="NCBI Taxonomy" id="294"/>
    <lineage>
        <taxon>Bacteria</taxon>
        <taxon>Pseudomonadati</taxon>
        <taxon>Pseudomonadota</taxon>
        <taxon>Gammaproteobacteria</taxon>
        <taxon>Pseudomonadales</taxon>
        <taxon>Pseudomonadaceae</taxon>
        <taxon>Pseudomonas</taxon>
    </lineage>
</organism>
<keyword evidence="8 9" id="KW-0560">Oxidoreductase</keyword>
<dbReference type="PANTHER" id="PTHR43104:SF2">
    <property type="entry name" value="L-2-HYDROXYGLUTARATE DEHYDROGENASE, MITOCHONDRIAL"/>
    <property type="match status" value="1"/>
</dbReference>
<gene>
    <name evidence="11" type="primary">mqo_2</name>
    <name evidence="9" type="synonym">mqo</name>
    <name evidence="11" type="ORF">PS652_01818</name>
    <name evidence="10" type="ORF">PS652_04150</name>
</gene>
<dbReference type="NCBIfam" id="NF003603">
    <property type="entry name" value="PRK05257.1-1"/>
    <property type="match status" value="1"/>
</dbReference>
<evidence type="ECO:0000256" key="9">
    <source>
        <dbReference type="HAMAP-Rule" id="MF_00212"/>
    </source>
</evidence>
<dbReference type="UniPathway" id="UPA00223">
    <property type="reaction ID" value="UER01008"/>
</dbReference>
<dbReference type="PANTHER" id="PTHR43104">
    <property type="entry name" value="L-2-HYDROXYGLUTARATE DEHYDROGENASE, MITOCHONDRIAL"/>
    <property type="match status" value="1"/>
</dbReference>
<evidence type="ECO:0000256" key="8">
    <source>
        <dbReference type="ARBA" id="ARBA00023002"/>
    </source>
</evidence>
<evidence type="ECO:0000313" key="10">
    <source>
        <dbReference type="EMBL" id="CAK9891296.1"/>
    </source>
</evidence>
<evidence type="ECO:0000256" key="7">
    <source>
        <dbReference type="ARBA" id="ARBA00022827"/>
    </source>
</evidence>
<dbReference type="Gene3D" id="3.50.50.60">
    <property type="entry name" value="FAD/NAD(P)-binding domain"/>
    <property type="match status" value="1"/>
</dbReference>
<keyword evidence="5 9" id="KW-0816">Tricarboxylic acid cycle</keyword>
<dbReference type="NCBIfam" id="NF009875">
    <property type="entry name" value="PRK13339.1"/>
    <property type="match status" value="1"/>
</dbReference>
<dbReference type="GO" id="GO:0008924">
    <property type="term" value="F:L-malate dehydrogenase (quinone) activity"/>
    <property type="evidence" value="ECO:0007669"/>
    <property type="project" value="UniProtKB-UniRule"/>
</dbReference>
<dbReference type="NCBIfam" id="NF003611">
    <property type="entry name" value="PRK05257.3-2"/>
    <property type="match status" value="1"/>
</dbReference>
<dbReference type="NCBIfam" id="NF003606">
    <property type="entry name" value="PRK05257.2-1"/>
    <property type="match status" value="1"/>
</dbReference>
<dbReference type="NCBIfam" id="TIGR01320">
    <property type="entry name" value="mal_quin_oxido"/>
    <property type="match status" value="1"/>
</dbReference>
<comment type="cofactor">
    <cofactor evidence="2 9">
        <name>FAD</name>
        <dbReference type="ChEBI" id="CHEBI:57692"/>
    </cofactor>
</comment>
<comment type="catalytic activity">
    <reaction evidence="1 9">
        <text>(S)-malate + a quinone = a quinol + oxaloacetate</text>
        <dbReference type="Rhea" id="RHEA:46012"/>
        <dbReference type="ChEBI" id="CHEBI:15589"/>
        <dbReference type="ChEBI" id="CHEBI:16452"/>
        <dbReference type="ChEBI" id="CHEBI:24646"/>
        <dbReference type="ChEBI" id="CHEBI:132124"/>
        <dbReference type="EC" id="1.1.5.4"/>
    </reaction>
</comment>
<dbReference type="GO" id="GO:0047545">
    <property type="term" value="F:(S)-2-hydroxyglutarate dehydrogenase activity"/>
    <property type="evidence" value="ECO:0007669"/>
    <property type="project" value="TreeGrafter"/>
</dbReference>
<dbReference type="EMBL" id="CABVHG010000008">
    <property type="protein sequence ID" value="VVM71828.1"/>
    <property type="molecule type" value="Genomic_DNA"/>
</dbReference>
<evidence type="ECO:0000256" key="1">
    <source>
        <dbReference type="ARBA" id="ARBA00001139"/>
    </source>
</evidence>
<comment type="pathway">
    <text evidence="3 9">Carbohydrate metabolism; tricarboxylic acid cycle; oxaloacetate from (S)-malate (quinone route): step 1/1.</text>
</comment>
<reference evidence="10 12" key="2">
    <citation type="submission" date="2024-03" db="EMBL/GenBank/DDBJ databases">
        <authorList>
            <person name="Alaster D. Moffat"/>
            <person name="Govind Chandra"/>
            <person name="Andrew W. Truman"/>
        </authorList>
    </citation>
    <scope>NUCLEOTIDE SEQUENCE [LARGE SCALE GENOMIC DNA]</scope>
    <source>
        <strain evidence="10">PS652</strain>
    </source>
</reference>
<dbReference type="Gene3D" id="3.30.9.10">
    <property type="entry name" value="D-Amino Acid Oxidase, subunit A, domain 2"/>
    <property type="match status" value="1"/>
</dbReference>
<dbReference type="SUPFAM" id="SSF51905">
    <property type="entry name" value="FAD/NAD(P)-binding domain"/>
    <property type="match status" value="1"/>
</dbReference>
<dbReference type="GO" id="GO:0006099">
    <property type="term" value="P:tricarboxylic acid cycle"/>
    <property type="evidence" value="ECO:0007669"/>
    <property type="project" value="UniProtKB-UniRule"/>
</dbReference>
<evidence type="ECO:0000256" key="3">
    <source>
        <dbReference type="ARBA" id="ARBA00005012"/>
    </source>
</evidence>
<evidence type="ECO:0000256" key="4">
    <source>
        <dbReference type="ARBA" id="ARBA00006389"/>
    </source>
</evidence>
<evidence type="ECO:0000256" key="5">
    <source>
        <dbReference type="ARBA" id="ARBA00022532"/>
    </source>
</evidence>
<accession>A0A5E6S641</accession>
<reference evidence="11" key="1">
    <citation type="submission" date="2019-09" db="EMBL/GenBank/DDBJ databases">
        <authorList>
            <person name="Chandra G."/>
            <person name="Truman W A."/>
        </authorList>
    </citation>
    <scope>NUCLEOTIDE SEQUENCE [LARGE SCALE GENOMIC DNA]</scope>
    <source>
        <strain evidence="11">PS652</strain>
    </source>
</reference>
<evidence type="ECO:0000313" key="12">
    <source>
        <dbReference type="Proteomes" id="UP000326595"/>
    </source>
</evidence>
<dbReference type="EMBL" id="OZ024668">
    <property type="protein sequence ID" value="CAK9891296.1"/>
    <property type="molecule type" value="Genomic_DNA"/>
</dbReference>
<keyword evidence="7 9" id="KW-0274">FAD</keyword>
<dbReference type="Proteomes" id="UP000326595">
    <property type="component" value="Chromosome"/>
</dbReference>
<comment type="similarity">
    <text evidence="4 9">Belongs to the MQO family.</text>
</comment>
<dbReference type="Pfam" id="PF06039">
    <property type="entry name" value="Mqo"/>
    <property type="match status" value="1"/>
</dbReference>
<dbReference type="EC" id="1.1.5.4" evidence="9"/>
<protein>
    <recommendedName>
        <fullName evidence="9">Probable malate:quinone oxidoreductase</fullName>
        <ecNumber evidence="9">1.1.5.4</ecNumber>
    </recommendedName>
    <alternativeName>
        <fullName evidence="9">MQO</fullName>
    </alternativeName>
    <alternativeName>
        <fullName evidence="9">Malate dehydrogenase [quinone]</fullName>
    </alternativeName>
</protein>
<evidence type="ECO:0000256" key="2">
    <source>
        <dbReference type="ARBA" id="ARBA00001974"/>
    </source>
</evidence>
<sequence length="524" mass="57042">MAILASQGSYAVNLVLKILETRYMAQNEAVDVVLVGAGIMSATLAVLLKELDPAIKLEVVELMDSGAAESSNPWNNAGTGHAGLCELNYTPQAADGSIDIKKAVHINTQFEVSRQFWAYLSKKGAFSSPRAFINPVPHLSYVEGEKGISFLKKRFEMLKQHHAFSEMEYTEDKAVMNEWMPLMMPGRPADQQIAATRVMKGTDVNFGALTNKLLKHLANAPEAQVKYCKKVTGLRRNGSGWTVSIKDVNSGSSREVDARFVFLGAGGAALPLLQLSGIEESKGFGGFPVSGQWLRCDNPEVVKRHQAKVYSQAAVGSPPMSVPHLDTRVVDGKTSLLFGPYAGFTTKFLKHGSFLDLPLSVRMGNIGPMLAVARDNMDLTKYLVSEVMQSMEQRLDSLRRFYPEAKAEDWRLEVAGQRVQIIKKDPKKGGILQFGTELVAAKDGSLAALLGASPGASVTVSIMLELIERCFPEQSKGAWAAKLKEIFPAREKVLAADAALYHKISAYNDEALGLVESSPAQSYA</sequence>
<name>A0A5E6S641_PSEFL</name>
<dbReference type="AlphaFoldDB" id="A0A5E6S641"/>
<evidence type="ECO:0000256" key="6">
    <source>
        <dbReference type="ARBA" id="ARBA00022630"/>
    </source>
</evidence>
<proteinExistence type="inferred from homology"/>